<keyword evidence="3" id="KW-1185">Reference proteome</keyword>
<feature type="compositionally biased region" description="Basic and acidic residues" evidence="1">
    <location>
        <begin position="68"/>
        <end position="84"/>
    </location>
</feature>
<evidence type="ECO:0000313" key="2">
    <source>
        <dbReference type="EMBL" id="QCD99323.1"/>
    </source>
</evidence>
<gene>
    <name evidence="2" type="ORF">DEO72_LG7g604</name>
</gene>
<feature type="region of interest" description="Disordered" evidence="1">
    <location>
        <begin position="62"/>
        <end position="104"/>
    </location>
</feature>
<dbReference type="EMBL" id="CP039351">
    <property type="protein sequence ID" value="QCD99323.1"/>
    <property type="molecule type" value="Genomic_DNA"/>
</dbReference>
<name>A0A4D6MEW2_VIGUN</name>
<protein>
    <submittedName>
        <fullName evidence="2">Uncharacterized protein</fullName>
    </submittedName>
</protein>
<sequence>MSVFDKVVKLLKSSLELPPPAVGSQGLVLAISNCERMSMLVWTGVCNCCRKTVVRPDNLAQASQSRLGEMDRGSPRPFLREGSLKRPTQFLSERASRSSEERLA</sequence>
<dbReference type="AlphaFoldDB" id="A0A4D6MEW2"/>
<proteinExistence type="predicted"/>
<feature type="compositionally biased region" description="Basic and acidic residues" evidence="1">
    <location>
        <begin position="94"/>
        <end position="104"/>
    </location>
</feature>
<dbReference type="Proteomes" id="UP000501690">
    <property type="component" value="Linkage Group LG7"/>
</dbReference>
<accession>A0A4D6MEW2</accession>
<evidence type="ECO:0000313" key="3">
    <source>
        <dbReference type="Proteomes" id="UP000501690"/>
    </source>
</evidence>
<organism evidence="2 3">
    <name type="scientific">Vigna unguiculata</name>
    <name type="common">Cowpea</name>
    <dbReference type="NCBI Taxonomy" id="3917"/>
    <lineage>
        <taxon>Eukaryota</taxon>
        <taxon>Viridiplantae</taxon>
        <taxon>Streptophyta</taxon>
        <taxon>Embryophyta</taxon>
        <taxon>Tracheophyta</taxon>
        <taxon>Spermatophyta</taxon>
        <taxon>Magnoliopsida</taxon>
        <taxon>eudicotyledons</taxon>
        <taxon>Gunneridae</taxon>
        <taxon>Pentapetalae</taxon>
        <taxon>rosids</taxon>
        <taxon>fabids</taxon>
        <taxon>Fabales</taxon>
        <taxon>Fabaceae</taxon>
        <taxon>Papilionoideae</taxon>
        <taxon>50 kb inversion clade</taxon>
        <taxon>NPAAA clade</taxon>
        <taxon>indigoferoid/millettioid clade</taxon>
        <taxon>Phaseoleae</taxon>
        <taxon>Vigna</taxon>
    </lineage>
</organism>
<reference evidence="2 3" key="1">
    <citation type="submission" date="2019-04" db="EMBL/GenBank/DDBJ databases">
        <title>An improved genome assembly and genetic linkage map for asparagus bean, Vigna unguiculata ssp. sesquipedialis.</title>
        <authorList>
            <person name="Xia Q."/>
            <person name="Zhang R."/>
            <person name="Dong Y."/>
        </authorList>
    </citation>
    <scope>NUCLEOTIDE SEQUENCE [LARGE SCALE GENOMIC DNA]</scope>
    <source>
        <tissue evidence="2">Leaf</tissue>
    </source>
</reference>
<evidence type="ECO:0000256" key="1">
    <source>
        <dbReference type="SAM" id="MobiDB-lite"/>
    </source>
</evidence>